<evidence type="ECO:0000313" key="2">
    <source>
        <dbReference type="EMBL" id="OLN25190.1"/>
    </source>
</evidence>
<dbReference type="AlphaFoldDB" id="A0A1Q8QCX6"/>
<name>A0A1Q8QCX6_9FIRM</name>
<protein>
    <submittedName>
        <fullName evidence="2">Uncharacterized protein</fullName>
    </submittedName>
</protein>
<dbReference type="RefSeq" id="WP_075367569.1">
    <property type="nucleotide sequence ID" value="NZ_MLBF01000131.1"/>
</dbReference>
<organism evidence="2 3">
    <name type="scientific">Desulfosporosinus metallidurans</name>
    <dbReference type="NCBI Taxonomy" id="1888891"/>
    <lineage>
        <taxon>Bacteria</taxon>
        <taxon>Bacillati</taxon>
        <taxon>Bacillota</taxon>
        <taxon>Clostridia</taxon>
        <taxon>Eubacteriales</taxon>
        <taxon>Desulfitobacteriaceae</taxon>
        <taxon>Desulfosporosinus</taxon>
    </lineage>
</organism>
<comment type="caution">
    <text evidence="2">The sequence shown here is derived from an EMBL/GenBank/DDBJ whole genome shotgun (WGS) entry which is preliminary data.</text>
</comment>
<dbReference type="EMBL" id="MLBF01000131">
    <property type="protein sequence ID" value="OLN25190.1"/>
    <property type="molecule type" value="Genomic_DNA"/>
</dbReference>
<feature type="signal peptide" evidence="1">
    <location>
        <begin position="1"/>
        <end position="28"/>
    </location>
</feature>
<gene>
    <name evidence="2" type="ORF">DSOL_5363</name>
</gene>
<keyword evidence="1" id="KW-0732">Signal</keyword>
<accession>A0A1Q8QCX6</accession>
<evidence type="ECO:0000313" key="3">
    <source>
        <dbReference type="Proteomes" id="UP000186102"/>
    </source>
</evidence>
<reference evidence="2 3" key="1">
    <citation type="submission" date="2016-09" db="EMBL/GenBank/DDBJ databases">
        <title>Complete genome of Desulfosporosinus sp. OL.</title>
        <authorList>
            <person name="Mardanov A."/>
            <person name="Beletsky A."/>
            <person name="Panova A."/>
            <person name="Karnachuk O."/>
            <person name="Ravin N."/>
        </authorList>
    </citation>
    <scope>NUCLEOTIDE SEQUENCE [LARGE SCALE GENOMIC DNA]</scope>
    <source>
        <strain evidence="2 3">OL</strain>
    </source>
</reference>
<proteinExistence type="predicted"/>
<evidence type="ECO:0000256" key="1">
    <source>
        <dbReference type="SAM" id="SignalP"/>
    </source>
</evidence>
<dbReference type="Proteomes" id="UP000186102">
    <property type="component" value="Unassembled WGS sequence"/>
</dbReference>
<dbReference type="OrthoDB" id="2086163at2"/>
<keyword evidence="3" id="KW-1185">Reference proteome</keyword>
<sequence>MLRKLFKPVVACVLTMSFLLSTGGAVFAADNKTTPTPQTYSKDTVITESNLNDILKVHNIDPSKIVKNTKTVSSTVTVGDLEKALEEAKKMPKKITSNDTAPLNLSTNGTLCALASGSGTSIATRATTYTNTLTVDYYATGAYTDGMWSYALGSSWAPRATGIPTSWWTVTQTYSNHIYLYSASTPYAYLSQVYNYDITNYIGVLGYGIPNGTINIQGTINYSNAYI</sequence>
<feature type="chain" id="PRO_5012909361" evidence="1">
    <location>
        <begin position="29"/>
        <end position="227"/>
    </location>
</feature>